<evidence type="ECO:0000313" key="1">
    <source>
        <dbReference type="EMBL" id="MBW0507751.1"/>
    </source>
</evidence>
<comment type="caution">
    <text evidence="1">The sequence shown here is derived from an EMBL/GenBank/DDBJ whole genome shotgun (WGS) entry which is preliminary data.</text>
</comment>
<dbReference type="SUPFAM" id="SSF56672">
    <property type="entry name" value="DNA/RNA polymerases"/>
    <property type="match status" value="1"/>
</dbReference>
<dbReference type="Gene3D" id="3.30.70.270">
    <property type="match status" value="1"/>
</dbReference>
<dbReference type="EMBL" id="AVOT02019888">
    <property type="protein sequence ID" value="MBW0507751.1"/>
    <property type="molecule type" value="Genomic_DNA"/>
</dbReference>
<dbReference type="Proteomes" id="UP000765509">
    <property type="component" value="Unassembled WGS sequence"/>
</dbReference>
<dbReference type="PANTHER" id="PTHR33064:SF37">
    <property type="entry name" value="RIBONUCLEASE H"/>
    <property type="match status" value="1"/>
</dbReference>
<name>A0A9Q3DNV2_9BASI</name>
<reference evidence="1" key="1">
    <citation type="submission" date="2021-03" db="EMBL/GenBank/DDBJ databases">
        <title>Draft genome sequence of rust myrtle Austropuccinia psidii MF-1, a brazilian biotype.</title>
        <authorList>
            <person name="Quecine M.C."/>
            <person name="Pachon D.M.R."/>
            <person name="Bonatelli M.L."/>
            <person name="Correr F.H."/>
            <person name="Franceschini L.M."/>
            <person name="Leite T.F."/>
            <person name="Margarido G.R.A."/>
            <person name="Almeida C.A."/>
            <person name="Ferrarezi J.A."/>
            <person name="Labate C.A."/>
        </authorList>
    </citation>
    <scope>NUCLEOTIDE SEQUENCE</scope>
    <source>
        <strain evidence="1">MF-1</strain>
    </source>
</reference>
<accession>A0A9Q3DNV2</accession>
<sequence length="117" mass="13762">MTQNKKEMIPFLRFASYYRKHLKDLAIYAKSLYRICDQQTVFEITQERIQEYEKIKYALNNAPLLLIVDLKLPFKMYAYACGEGLDNDKPYEGPICVISRQIKPTEARDGARQMECL</sequence>
<dbReference type="AlphaFoldDB" id="A0A9Q3DNV2"/>
<evidence type="ECO:0000313" key="2">
    <source>
        <dbReference type="Proteomes" id="UP000765509"/>
    </source>
</evidence>
<keyword evidence="2" id="KW-1185">Reference proteome</keyword>
<organism evidence="1 2">
    <name type="scientific">Austropuccinia psidii MF-1</name>
    <dbReference type="NCBI Taxonomy" id="1389203"/>
    <lineage>
        <taxon>Eukaryota</taxon>
        <taxon>Fungi</taxon>
        <taxon>Dikarya</taxon>
        <taxon>Basidiomycota</taxon>
        <taxon>Pucciniomycotina</taxon>
        <taxon>Pucciniomycetes</taxon>
        <taxon>Pucciniales</taxon>
        <taxon>Sphaerophragmiaceae</taxon>
        <taxon>Austropuccinia</taxon>
    </lineage>
</organism>
<dbReference type="InterPro" id="IPR043128">
    <property type="entry name" value="Rev_trsase/Diguanyl_cyclase"/>
</dbReference>
<dbReference type="InterPro" id="IPR051320">
    <property type="entry name" value="Viral_Replic_Matur_Polypro"/>
</dbReference>
<dbReference type="PANTHER" id="PTHR33064">
    <property type="entry name" value="POL PROTEIN"/>
    <property type="match status" value="1"/>
</dbReference>
<dbReference type="InterPro" id="IPR043502">
    <property type="entry name" value="DNA/RNA_pol_sf"/>
</dbReference>
<gene>
    <name evidence="1" type="ORF">O181_047466</name>
</gene>
<protein>
    <recommendedName>
        <fullName evidence="3">Reverse transcriptase/retrotransposon-derived protein RNase H-like domain-containing protein</fullName>
    </recommendedName>
</protein>
<evidence type="ECO:0008006" key="3">
    <source>
        <dbReference type="Google" id="ProtNLM"/>
    </source>
</evidence>
<proteinExistence type="predicted"/>